<evidence type="ECO:0000313" key="6">
    <source>
        <dbReference type="Proteomes" id="UP001390339"/>
    </source>
</evidence>
<feature type="compositionally biased region" description="Basic and acidic residues" evidence="4">
    <location>
        <begin position="556"/>
        <end position="573"/>
    </location>
</feature>
<dbReference type="EMBL" id="JAPCWZ010000005">
    <property type="protein sequence ID" value="KAK8863428.1"/>
    <property type="molecule type" value="Genomic_DNA"/>
</dbReference>
<keyword evidence="2" id="KW-0677">Repeat</keyword>
<keyword evidence="1 3" id="KW-0853">WD repeat</keyword>
<feature type="region of interest" description="Disordered" evidence="4">
    <location>
        <begin position="391"/>
        <end position="412"/>
    </location>
</feature>
<dbReference type="SUPFAM" id="SSF50978">
    <property type="entry name" value="WD40 repeat-like"/>
    <property type="match status" value="1"/>
</dbReference>
<feature type="region of interest" description="Disordered" evidence="4">
    <location>
        <begin position="554"/>
        <end position="583"/>
    </location>
</feature>
<name>A0ABR2IJU6_9PEZI</name>
<organism evidence="5 6">
    <name type="scientific">Apiospora arundinis</name>
    <dbReference type="NCBI Taxonomy" id="335852"/>
    <lineage>
        <taxon>Eukaryota</taxon>
        <taxon>Fungi</taxon>
        <taxon>Dikarya</taxon>
        <taxon>Ascomycota</taxon>
        <taxon>Pezizomycotina</taxon>
        <taxon>Sordariomycetes</taxon>
        <taxon>Xylariomycetidae</taxon>
        <taxon>Amphisphaeriales</taxon>
        <taxon>Apiosporaceae</taxon>
        <taxon>Apiospora</taxon>
    </lineage>
</organism>
<dbReference type="Gene3D" id="2.130.10.10">
    <property type="entry name" value="YVTN repeat-like/Quinoprotein amine dehydrogenase"/>
    <property type="match status" value="2"/>
</dbReference>
<dbReference type="Pfam" id="PF00400">
    <property type="entry name" value="WD40"/>
    <property type="match status" value="1"/>
</dbReference>
<dbReference type="PANTHER" id="PTHR19918:SF5">
    <property type="entry name" value="MEIOSIS-SPECIFIC APC_C ACTIVATOR PROTEIN AMA1"/>
    <property type="match status" value="1"/>
</dbReference>
<gene>
    <name evidence="5" type="ORF">PGQ11_009663</name>
</gene>
<evidence type="ECO:0000256" key="1">
    <source>
        <dbReference type="ARBA" id="ARBA00022574"/>
    </source>
</evidence>
<dbReference type="InterPro" id="IPR015943">
    <property type="entry name" value="WD40/YVTN_repeat-like_dom_sf"/>
</dbReference>
<proteinExistence type="predicted"/>
<feature type="region of interest" description="Disordered" evidence="4">
    <location>
        <begin position="1"/>
        <end position="20"/>
    </location>
</feature>
<comment type="caution">
    <text evidence="5">The sequence shown here is derived from an EMBL/GenBank/DDBJ whole genome shotgun (WGS) entry which is preliminary data.</text>
</comment>
<sequence>MWSVGGIAPTGGPAVDTGRGLLLESGTNAPLYRAPFASGRPRSSDENESHEGRLAHALDINRAQRVLAFDSFSTFPRCKKKSPGQHFIPKLTTTWTGTEWINNSYKSECLEDTHSVPNEPFRVLDATGLRDDYYCSVMAFCPNCDVIAVGLGNVVYGWSESSQVSLLSKSGREGQGPWVTSLSFSSESGYNSILACGRSNGTVSLLSLLDSEGADEEPPVFKPLPRFEAQHARAVASLSWRPVPTTRPSLNPNNPGVPVQTEDLLVGEDVGDVYYYSVEWPSPWEVAEDNWRGSMTLLACIKAHSQQVCGLAWSPDGSQFATGGNDNLCCLYNTKTIIETEPEDDDELPDIATFQWSTSSGSSVVANDLIMDRLGTRDAVNLMVPIRNSRAAPMTPAGTNQQTTSLSPGQYDRSQRNEISESVAQASIHMPIMHSRSAALKIWRHQAAVKALAFCPWRPNLLATGGGSTDKLIHFFHTASGAALATISVSAQVTSLTWSTTRRELAATFGYAVPEHSVRIAVFSWPECTMIGCVRWHGEHRALGAIAYPGGPRGLHLQEDTESGRSSSREPRGDTATSYSRRRRKLKQDGCLVVASSDDSVKFHEVWGMGQGVLSTRLGSGALGGSDILEMAEGIDKEGEVIR</sequence>
<feature type="compositionally biased region" description="Polar residues" evidence="4">
    <location>
        <begin position="397"/>
        <end position="408"/>
    </location>
</feature>
<dbReference type="PROSITE" id="PS50294">
    <property type="entry name" value="WD_REPEATS_REGION"/>
    <property type="match status" value="1"/>
</dbReference>
<dbReference type="Proteomes" id="UP001390339">
    <property type="component" value="Unassembled WGS sequence"/>
</dbReference>
<protein>
    <submittedName>
        <fullName evidence="5">WD40 repeat-like protein</fullName>
    </submittedName>
</protein>
<dbReference type="PROSITE" id="PS50082">
    <property type="entry name" value="WD_REPEATS_2"/>
    <property type="match status" value="1"/>
</dbReference>
<dbReference type="InterPro" id="IPR036322">
    <property type="entry name" value="WD40_repeat_dom_sf"/>
</dbReference>
<dbReference type="PANTHER" id="PTHR19918">
    <property type="entry name" value="CELL DIVISION CYCLE 20 CDC20 FIZZY -RELATED"/>
    <property type="match status" value="1"/>
</dbReference>
<evidence type="ECO:0000313" key="5">
    <source>
        <dbReference type="EMBL" id="KAK8863428.1"/>
    </source>
</evidence>
<evidence type="ECO:0000256" key="3">
    <source>
        <dbReference type="PROSITE-ProRule" id="PRU00221"/>
    </source>
</evidence>
<keyword evidence="6" id="KW-1185">Reference proteome</keyword>
<evidence type="ECO:0000256" key="2">
    <source>
        <dbReference type="ARBA" id="ARBA00022737"/>
    </source>
</evidence>
<accession>A0ABR2IJU6</accession>
<reference evidence="5 6" key="1">
    <citation type="journal article" date="2024" name="IMA Fungus">
        <title>Apiospora arundinis, a panoply of carbohydrate-active enzymes and secondary metabolites.</title>
        <authorList>
            <person name="Sorensen T."/>
            <person name="Petersen C."/>
            <person name="Muurmann A.T."/>
            <person name="Christiansen J.V."/>
            <person name="Brundto M.L."/>
            <person name="Overgaard C.K."/>
            <person name="Boysen A.T."/>
            <person name="Wollenberg R.D."/>
            <person name="Larsen T.O."/>
            <person name="Sorensen J.L."/>
            <person name="Nielsen K.L."/>
            <person name="Sondergaard T.E."/>
        </authorList>
    </citation>
    <scope>NUCLEOTIDE SEQUENCE [LARGE SCALE GENOMIC DNA]</scope>
    <source>
        <strain evidence="5 6">AAU 773</strain>
    </source>
</reference>
<feature type="repeat" description="WD" evidence="3">
    <location>
        <begin position="301"/>
        <end position="336"/>
    </location>
</feature>
<dbReference type="SMART" id="SM00320">
    <property type="entry name" value="WD40"/>
    <property type="match status" value="5"/>
</dbReference>
<dbReference type="InterPro" id="IPR033010">
    <property type="entry name" value="Cdc20/Fizzy"/>
</dbReference>
<evidence type="ECO:0000256" key="4">
    <source>
        <dbReference type="SAM" id="MobiDB-lite"/>
    </source>
</evidence>
<dbReference type="InterPro" id="IPR001680">
    <property type="entry name" value="WD40_rpt"/>
</dbReference>